<organism evidence="2 4">
    <name type="scientific">Pseudomonas grimontii</name>
    <dbReference type="NCBI Taxonomy" id="129847"/>
    <lineage>
        <taxon>Bacteria</taxon>
        <taxon>Pseudomonadati</taxon>
        <taxon>Pseudomonadota</taxon>
        <taxon>Gammaproteobacteria</taxon>
        <taxon>Pseudomonadales</taxon>
        <taxon>Pseudomonadaceae</taxon>
        <taxon>Pseudomonas</taxon>
    </lineage>
</organism>
<gene>
    <name evidence="2" type="ORF">FIV39_12570</name>
    <name evidence="1" type="ORF">SAMN04490186_5267</name>
</gene>
<evidence type="ECO:0000313" key="1">
    <source>
        <dbReference type="EMBL" id="SDR33572.1"/>
    </source>
</evidence>
<dbReference type="Proteomes" id="UP000198740">
    <property type="component" value="Unassembled WGS sequence"/>
</dbReference>
<dbReference type="OrthoDB" id="6954475at2"/>
<proteinExistence type="predicted"/>
<evidence type="ECO:0000313" key="3">
    <source>
        <dbReference type="Proteomes" id="UP000198740"/>
    </source>
</evidence>
<accession>A0A1H1I7D4</accession>
<name>A0A1H1I7D4_9PSED</name>
<comment type="caution">
    <text evidence="2">The sequence shown here is derived from an EMBL/GenBank/DDBJ whole genome shotgun (WGS) entry which is preliminary data.</text>
</comment>
<dbReference type="RefSeq" id="WP_090406630.1">
    <property type="nucleotide sequence ID" value="NZ_FNKM01000002.1"/>
</dbReference>
<evidence type="ECO:0000313" key="4">
    <source>
        <dbReference type="Proteomes" id="UP000317267"/>
    </source>
</evidence>
<keyword evidence="3" id="KW-1185">Reference proteome</keyword>
<dbReference type="EMBL" id="FNKM01000002">
    <property type="protein sequence ID" value="SDR33572.1"/>
    <property type="molecule type" value="Genomic_DNA"/>
</dbReference>
<evidence type="ECO:0000313" key="2">
    <source>
        <dbReference type="EMBL" id="TWR66712.1"/>
    </source>
</evidence>
<dbReference type="Proteomes" id="UP000317267">
    <property type="component" value="Unassembled WGS sequence"/>
</dbReference>
<dbReference type="AlphaFoldDB" id="A0A1H1I7D4"/>
<reference evidence="2 4" key="2">
    <citation type="submission" date="2019-06" db="EMBL/GenBank/DDBJ databases">
        <title>Pseudomonas bimorpha sp. nov. isolated from bovine raw milk and skim milk concentrate.</title>
        <authorList>
            <person name="Hofmann K."/>
            <person name="Huptas C."/>
            <person name="Doll E."/>
            <person name="Scherer S."/>
            <person name="Wenning M."/>
        </authorList>
    </citation>
    <scope>NUCLEOTIDE SEQUENCE [LARGE SCALE GENOMIC DNA]</scope>
    <source>
        <strain evidence="2 4">DSM 17515</strain>
    </source>
</reference>
<protein>
    <submittedName>
        <fullName evidence="2">Uncharacterized protein</fullName>
    </submittedName>
</protein>
<reference evidence="1 3" key="1">
    <citation type="submission" date="2016-10" db="EMBL/GenBank/DDBJ databases">
        <authorList>
            <person name="Varghese N."/>
            <person name="Submissions S."/>
        </authorList>
    </citation>
    <scope>NUCLEOTIDE SEQUENCE [LARGE SCALE GENOMIC DNA]</scope>
    <source>
        <strain evidence="1 3">BS2976</strain>
    </source>
</reference>
<sequence>MKAVDLTPAEIKVLEQRRSALGAIDCSIEQKNKLISGIRDYKGSEYGMTQYGSYQVLSVHGNSSLPVELEGTFTDARHITRTIDNLITEGKLIEPK</sequence>
<dbReference type="EMBL" id="VFES01000006">
    <property type="protein sequence ID" value="TWR66712.1"/>
    <property type="molecule type" value="Genomic_DNA"/>
</dbReference>